<dbReference type="Proteomes" id="UP000177263">
    <property type="component" value="Unassembled WGS sequence"/>
</dbReference>
<feature type="transmembrane region" description="Helical" evidence="1">
    <location>
        <begin position="154"/>
        <end position="175"/>
    </location>
</feature>
<organism evidence="2 3">
    <name type="scientific">Candidatus Woesebacteria bacterium RIFCSPHIGHO2_01_FULL_41_10</name>
    <dbReference type="NCBI Taxonomy" id="1802500"/>
    <lineage>
        <taxon>Bacteria</taxon>
        <taxon>Candidatus Woeseibacteriota</taxon>
    </lineage>
</organism>
<evidence type="ECO:0000313" key="2">
    <source>
        <dbReference type="EMBL" id="OGM29020.1"/>
    </source>
</evidence>
<gene>
    <name evidence="2" type="ORF">A2801_04065</name>
</gene>
<proteinExistence type="predicted"/>
<feature type="transmembrane region" description="Helical" evidence="1">
    <location>
        <begin position="77"/>
        <end position="102"/>
    </location>
</feature>
<protein>
    <submittedName>
        <fullName evidence="2">Uncharacterized protein</fullName>
    </submittedName>
</protein>
<comment type="caution">
    <text evidence="2">The sequence shown here is derived from an EMBL/GenBank/DDBJ whole genome shotgun (WGS) entry which is preliminary data.</text>
</comment>
<keyword evidence="1" id="KW-1133">Transmembrane helix</keyword>
<reference evidence="2 3" key="1">
    <citation type="journal article" date="2016" name="Nat. Commun.">
        <title>Thousands of microbial genomes shed light on interconnected biogeochemical processes in an aquifer system.</title>
        <authorList>
            <person name="Anantharaman K."/>
            <person name="Brown C.T."/>
            <person name="Hug L.A."/>
            <person name="Sharon I."/>
            <person name="Castelle C.J."/>
            <person name="Probst A.J."/>
            <person name="Thomas B.C."/>
            <person name="Singh A."/>
            <person name="Wilkins M.J."/>
            <person name="Karaoz U."/>
            <person name="Brodie E.L."/>
            <person name="Williams K.H."/>
            <person name="Hubbard S.S."/>
            <person name="Banfield J.F."/>
        </authorList>
    </citation>
    <scope>NUCLEOTIDE SEQUENCE [LARGE SCALE GENOMIC DNA]</scope>
</reference>
<evidence type="ECO:0000313" key="3">
    <source>
        <dbReference type="Proteomes" id="UP000177263"/>
    </source>
</evidence>
<sequence length="272" mass="30988">MEAAMFGKSWFGAWIKWALRRPVRKNSYEYQLIEKMYVDNEESMPQLLMSCDLGDALAHVPIHFLTKPRAFLGGASVTGAIVMFTAIIFAVLLLVVLVVDLINSPSARAAYTNLAVWMLTVAFFVVIIGTPRLIQWLEGKRWFSLLFSRWYKSLLTVCVISLVLGSLFALLAIYTEVTHILVLYAVSAGIFLGWLIFFGVCLVRFVLGLCLLIIAAKEIRQRRGIRPYTENRIWEKFWATPEELKALFAMMKFVYAHVCVPLKILPVKEDVK</sequence>
<name>A0A1F7YPD1_9BACT</name>
<feature type="transmembrane region" description="Helical" evidence="1">
    <location>
        <begin position="181"/>
        <end position="214"/>
    </location>
</feature>
<evidence type="ECO:0000256" key="1">
    <source>
        <dbReference type="SAM" id="Phobius"/>
    </source>
</evidence>
<keyword evidence="1" id="KW-0812">Transmembrane</keyword>
<feature type="transmembrane region" description="Helical" evidence="1">
    <location>
        <begin position="114"/>
        <end position="134"/>
    </location>
</feature>
<dbReference type="EMBL" id="MGGM01000021">
    <property type="protein sequence ID" value="OGM29020.1"/>
    <property type="molecule type" value="Genomic_DNA"/>
</dbReference>
<keyword evidence="1" id="KW-0472">Membrane</keyword>
<dbReference type="AlphaFoldDB" id="A0A1F7YPD1"/>
<dbReference type="STRING" id="1802500.A2801_04065"/>
<accession>A0A1F7YPD1</accession>